<feature type="transmembrane region" description="Helical" evidence="2">
    <location>
        <begin position="214"/>
        <end position="236"/>
    </location>
</feature>
<feature type="transmembrane region" description="Helical" evidence="2">
    <location>
        <begin position="138"/>
        <end position="160"/>
    </location>
</feature>
<feature type="transmembrane region" description="Helical" evidence="2">
    <location>
        <begin position="302"/>
        <end position="322"/>
    </location>
</feature>
<dbReference type="Proteomes" id="UP000199220">
    <property type="component" value="Unassembled WGS sequence"/>
</dbReference>
<feature type="transmembrane region" description="Helical" evidence="2">
    <location>
        <begin position="172"/>
        <end position="194"/>
    </location>
</feature>
<feature type="transmembrane region" description="Helical" evidence="2">
    <location>
        <begin position="256"/>
        <end position="277"/>
    </location>
</feature>
<feature type="transmembrane region" description="Helical" evidence="2">
    <location>
        <begin position="401"/>
        <end position="419"/>
    </location>
</feature>
<dbReference type="AlphaFoldDB" id="A0A1H5N2T1"/>
<dbReference type="EMBL" id="FNTX01000002">
    <property type="protein sequence ID" value="SEE95826.1"/>
    <property type="molecule type" value="Genomic_DNA"/>
</dbReference>
<dbReference type="STRING" id="648782.SAMN04488554_3878"/>
<name>A0A1H5N2T1_9MICO</name>
<feature type="transmembrane region" description="Helical" evidence="2">
    <location>
        <begin position="106"/>
        <end position="126"/>
    </location>
</feature>
<accession>A0A1H5N2T1</accession>
<feature type="region of interest" description="Disordered" evidence="1">
    <location>
        <begin position="495"/>
        <end position="519"/>
    </location>
</feature>
<reference evidence="4" key="1">
    <citation type="submission" date="2016-10" db="EMBL/GenBank/DDBJ databases">
        <authorList>
            <person name="Varghese N."/>
            <person name="Submissions S."/>
        </authorList>
    </citation>
    <scope>NUCLEOTIDE SEQUENCE [LARGE SCALE GENOMIC DNA]</scope>
    <source>
        <strain evidence="4">DSM 21368</strain>
    </source>
</reference>
<keyword evidence="2" id="KW-0812">Transmembrane</keyword>
<keyword evidence="2" id="KW-0472">Membrane</keyword>
<sequence length="519" mass="53444">MQPHPQPHAQSPPYPPPSRPRRGGSPWGLLLAVPAVVLLVTQQVLPAIRTLLLGVETGEGPITRSVRPEFVTGMLATFGLGAAFATLGLCLGLVVGAALRRGSALLAQLGLGLLGLTLLAFAPLLHGIGVLDRFGIGALWPHLAVLVLPTLVIGGVLGAISRSARVTTGISVAVVLAGAAWSAQTDMGYVMGAVSPGHDIYRLGFAMMDLQGAAVLSVLLAVPVSILGIVAMLVLLASRARLRLADGQRAGSPAGVIGVVLSVVAVVAAVVVAWPWLGQTLSLGGPGVESAAIMARTLSLDLGNAAVLTVICGAAAIGIGYLRPIGAASPWLLLIFSPWFFTGLFPTVVARFEVARESGGLGVEPYAGLTPPFVVVPLLVLLTFIADGARRAREEGGRIPWGRSLAIGLLGVGFTLWVQRQTALHTFVFSYDTDVPSAQYVVLTSFTRMEDPAVGLLVPLPMLMIAAFVFALGVAAFGRMSLAVAGTVPARSVTGVPPGGAPPGHVPPLPDPTSREDRP</sequence>
<feature type="transmembrane region" description="Helical" evidence="2">
    <location>
        <begin position="331"/>
        <end position="349"/>
    </location>
</feature>
<evidence type="ECO:0000256" key="2">
    <source>
        <dbReference type="SAM" id="Phobius"/>
    </source>
</evidence>
<feature type="transmembrane region" description="Helical" evidence="2">
    <location>
        <begin position="453"/>
        <end position="477"/>
    </location>
</feature>
<feature type="region of interest" description="Disordered" evidence="1">
    <location>
        <begin position="1"/>
        <end position="21"/>
    </location>
</feature>
<feature type="transmembrane region" description="Helical" evidence="2">
    <location>
        <begin position="27"/>
        <end position="45"/>
    </location>
</feature>
<gene>
    <name evidence="3" type="ORF">SAMN04488554_3878</name>
</gene>
<feature type="compositionally biased region" description="Pro residues" evidence="1">
    <location>
        <begin position="499"/>
        <end position="511"/>
    </location>
</feature>
<feature type="transmembrane region" description="Helical" evidence="2">
    <location>
        <begin position="74"/>
        <end position="99"/>
    </location>
</feature>
<evidence type="ECO:0000256" key="1">
    <source>
        <dbReference type="SAM" id="MobiDB-lite"/>
    </source>
</evidence>
<feature type="transmembrane region" description="Helical" evidence="2">
    <location>
        <begin position="369"/>
        <end position="389"/>
    </location>
</feature>
<organism evidence="3 4">
    <name type="scientific">Ruania alba</name>
    <dbReference type="NCBI Taxonomy" id="648782"/>
    <lineage>
        <taxon>Bacteria</taxon>
        <taxon>Bacillati</taxon>
        <taxon>Actinomycetota</taxon>
        <taxon>Actinomycetes</taxon>
        <taxon>Micrococcales</taxon>
        <taxon>Ruaniaceae</taxon>
        <taxon>Ruania</taxon>
    </lineage>
</organism>
<proteinExistence type="predicted"/>
<keyword evidence="2" id="KW-1133">Transmembrane helix</keyword>
<protein>
    <submittedName>
        <fullName evidence="3">Uncharacterized protein</fullName>
    </submittedName>
</protein>
<evidence type="ECO:0000313" key="4">
    <source>
        <dbReference type="Proteomes" id="UP000199220"/>
    </source>
</evidence>
<evidence type="ECO:0000313" key="3">
    <source>
        <dbReference type="EMBL" id="SEE95826.1"/>
    </source>
</evidence>
<keyword evidence="4" id="KW-1185">Reference proteome</keyword>
<feature type="compositionally biased region" description="Pro residues" evidence="1">
    <location>
        <begin position="1"/>
        <end position="18"/>
    </location>
</feature>